<dbReference type="SUPFAM" id="SSF53474">
    <property type="entry name" value="alpha/beta-Hydrolases"/>
    <property type="match status" value="1"/>
</dbReference>
<dbReference type="Proteomes" id="UP000245768">
    <property type="component" value="Unassembled WGS sequence"/>
</dbReference>
<evidence type="ECO:0000256" key="2">
    <source>
        <dbReference type="SAM" id="Phobius"/>
    </source>
</evidence>
<dbReference type="GO" id="GO:0016787">
    <property type="term" value="F:hydrolase activity"/>
    <property type="evidence" value="ECO:0007669"/>
    <property type="project" value="UniProtKB-KW"/>
</dbReference>
<dbReference type="InterPro" id="IPR029058">
    <property type="entry name" value="AB_hydrolase_fold"/>
</dbReference>
<dbReference type="InterPro" id="IPR050300">
    <property type="entry name" value="GDXG_lipolytic_enzyme"/>
</dbReference>
<dbReference type="EMBL" id="KZ819639">
    <property type="protein sequence ID" value="PWN87968.1"/>
    <property type="molecule type" value="Genomic_DNA"/>
</dbReference>
<name>A0A316YH77_9BASI</name>
<keyword evidence="2" id="KW-0472">Membrane</keyword>
<evidence type="ECO:0000313" key="4">
    <source>
        <dbReference type="EMBL" id="PWN87968.1"/>
    </source>
</evidence>
<sequence length="393" mass="44487">MNPISWFFRGFIAALITVGIVLIKTPIWFWDIATRPRPTKEYPNGLQIYFTYLARTFLRQCAIYKAQPNPSTRQPSKLRDRLLCRHFTWIEPAPLSSREHEEKRTTAATGFDDSPLPVALDVAESKKKTAALWYLNPKEPGDIPTKEQRRQSRVVLYFHGGAYITLEAGDMFMGLTLARMQAKYVEVDVLSVNYRLAPGSKYPSQLYEAFSAWRHLREMGYESIFLGGDSAGGNLALTLWRYLDQVANDSQAVEGIILHSPWVDWNGLTRASLNERSPHCAVTYTFGIEGVKSMQNNGLPKMTDGWASPIYWTDNILSRLPPMFVNTAGIEALREENEMFVAAAKSAGAKVTHIITEGMPHDFTAQWWFAGAVRRLFLQTHTWIDGVKMVGEA</sequence>
<dbReference type="RefSeq" id="XP_025375166.1">
    <property type="nucleotide sequence ID" value="XM_025524222.1"/>
</dbReference>
<gene>
    <name evidence="4" type="ORF">FA10DRAFT_288661</name>
</gene>
<feature type="domain" description="Alpha/beta hydrolase fold-3" evidence="3">
    <location>
        <begin position="155"/>
        <end position="364"/>
    </location>
</feature>
<dbReference type="Pfam" id="PF07859">
    <property type="entry name" value="Abhydrolase_3"/>
    <property type="match status" value="1"/>
</dbReference>
<dbReference type="GeneID" id="37046138"/>
<keyword evidence="5" id="KW-1185">Reference proteome</keyword>
<evidence type="ECO:0000259" key="3">
    <source>
        <dbReference type="Pfam" id="PF07859"/>
    </source>
</evidence>
<dbReference type="PANTHER" id="PTHR48081:SF26">
    <property type="entry name" value="ALPHA_BETA HYDROLASE FOLD-3 DOMAIN-CONTAINING PROTEIN"/>
    <property type="match status" value="1"/>
</dbReference>
<proteinExistence type="predicted"/>
<dbReference type="Gene3D" id="3.40.50.1820">
    <property type="entry name" value="alpha/beta hydrolase"/>
    <property type="match status" value="1"/>
</dbReference>
<dbReference type="AlphaFoldDB" id="A0A316YH77"/>
<evidence type="ECO:0000256" key="1">
    <source>
        <dbReference type="ARBA" id="ARBA00022801"/>
    </source>
</evidence>
<protein>
    <submittedName>
        <fullName evidence="4">Alpha/beta-hydrolase</fullName>
    </submittedName>
</protein>
<dbReference type="InterPro" id="IPR013094">
    <property type="entry name" value="AB_hydrolase_3"/>
</dbReference>
<keyword evidence="2" id="KW-1133">Transmembrane helix</keyword>
<dbReference type="OrthoDB" id="2152029at2759"/>
<dbReference type="PANTHER" id="PTHR48081">
    <property type="entry name" value="AB HYDROLASE SUPERFAMILY PROTEIN C4A8.06C"/>
    <property type="match status" value="1"/>
</dbReference>
<dbReference type="STRING" id="215250.A0A316YH77"/>
<feature type="transmembrane region" description="Helical" evidence="2">
    <location>
        <begin position="6"/>
        <end position="30"/>
    </location>
</feature>
<keyword evidence="1 4" id="KW-0378">Hydrolase</keyword>
<accession>A0A316YH77</accession>
<evidence type="ECO:0000313" key="5">
    <source>
        <dbReference type="Proteomes" id="UP000245768"/>
    </source>
</evidence>
<keyword evidence="2" id="KW-0812">Transmembrane</keyword>
<dbReference type="InParanoid" id="A0A316YH77"/>
<reference evidence="4 5" key="1">
    <citation type="journal article" date="2018" name="Mol. Biol. Evol.">
        <title>Broad Genomic Sampling Reveals a Smut Pathogenic Ancestry of the Fungal Clade Ustilaginomycotina.</title>
        <authorList>
            <person name="Kijpornyongpan T."/>
            <person name="Mondo S.J."/>
            <person name="Barry K."/>
            <person name="Sandor L."/>
            <person name="Lee J."/>
            <person name="Lipzen A."/>
            <person name="Pangilinan J."/>
            <person name="LaButti K."/>
            <person name="Hainaut M."/>
            <person name="Henrissat B."/>
            <person name="Grigoriev I.V."/>
            <person name="Spatafora J.W."/>
            <person name="Aime M.C."/>
        </authorList>
    </citation>
    <scope>NUCLEOTIDE SEQUENCE [LARGE SCALE GENOMIC DNA]</scope>
    <source>
        <strain evidence="4 5">MCA 4198</strain>
    </source>
</reference>
<organism evidence="4 5">
    <name type="scientific">Acaromyces ingoldii</name>
    <dbReference type="NCBI Taxonomy" id="215250"/>
    <lineage>
        <taxon>Eukaryota</taxon>
        <taxon>Fungi</taxon>
        <taxon>Dikarya</taxon>
        <taxon>Basidiomycota</taxon>
        <taxon>Ustilaginomycotina</taxon>
        <taxon>Exobasidiomycetes</taxon>
        <taxon>Exobasidiales</taxon>
        <taxon>Cryptobasidiaceae</taxon>
        <taxon>Acaromyces</taxon>
    </lineage>
</organism>